<dbReference type="EMBL" id="CACRZD030000003">
    <property type="protein sequence ID" value="CAA6656821.1"/>
    <property type="molecule type" value="Genomic_DNA"/>
</dbReference>
<dbReference type="InterPro" id="IPR019651">
    <property type="entry name" value="Glutamate_DH_NAD-spec"/>
</dbReference>
<dbReference type="AlphaFoldDB" id="A0A7I8IGB4"/>
<reference evidence="1 2" key="1">
    <citation type="submission" date="2019-12" db="EMBL/GenBank/DDBJ databases">
        <authorList>
            <person name="Scholz U."/>
            <person name="Mascher M."/>
            <person name="Fiebig A."/>
        </authorList>
    </citation>
    <scope>NUCLEOTIDE SEQUENCE</scope>
</reference>
<gene>
    <name evidence="1" type="ORF">SI7747_03003292</name>
</gene>
<dbReference type="Pfam" id="PF10712">
    <property type="entry name" value="NAD-GH"/>
    <property type="match status" value="1"/>
</dbReference>
<keyword evidence="2" id="KW-1185">Reference proteome</keyword>
<protein>
    <submittedName>
        <fullName evidence="1">Uncharacterized protein</fullName>
    </submittedName>
</protein>
<dbReference type="EMBL" id="LR743590">
    <property type="protein sequence ID" value="CAA2617122.1"/>
    <property type="molecule type" value="Genomic_DNA"/>
</dbReference>
<sequence>MAVRRLGEGNLTRKSDGCSDLVDLLDLGACAAAAGGGAVLVHAAGHVGAGALVHLGDDGVADALELLHLVFKLVGLGELVAVEPLDGAVYGVLDLLLVGGGQLGADLLVFSRAFLASTFFLCSSSSDLYFSASWTIFSISSLLNVEDTVGVDVEADGDLRHAPGAGGMPDSSNLPSRLLSLVRVRSPSYTWMSTPGWLSEYVEKTCSFFVGIVVFLGISTVITPPAQQEVLHLLASLAAEDGRLHGGSVRHRLVGVDALAQFLPVEEILQELLHLGDSSGSAYQNHVALLHRLHALSEQVHVQLLEPGAGHQGPLRPLARRPQPPQSPGIPADVLLRETSKVPPPRSKIRTFFSPTLVAFLSRPYAMAAAVGSLMIRITFRPAITPASFVAYRRRTQIIVTSFGRPDLHQSRDRQT</sequence>
<accession>A0A7I8IGB4</accession>
<name>A0A7I8IGB4_SPIIN</name>
<proteinExistence type="predicted"/>
<dbReference type="Proteomes" id="UP001189122">
    <property type="component" value="Unassembled WGS sequence"/>
</dbReference>
<organism evidence="1">
    <name type="scientific">Spirodela intermedia</name>
    <name type="common">Intermediate duckweed</name>
    <dbReference type="NCBI Taxonomy" id="51605"/>
    <lineage>
        <taxon>Eukaryota</taxon>
        <taxon>Viridiplantae</taxon>
        <taxon>Streptophyta</taxon>
        <taxon>Embryophyta</taxon>
        <taxon>Tracheophyta</taxon>
        <taxon>Spermatophyta</taxon>
        <taxon>Magnoliopsida</taxon>
        <taxon>Liliopsida</taxon>
        <taxon>Araceae</taxon>
        <taxon>Lemnoideae</taxon>
        <taxon>Spirodela</taxon>
    </lineage>
</organism>
<evidence type="ECO:0000313" key="2">
    <source>
        <dbReference type="Proteomes" id="UP001189122"/>
    </source>
</evidence>
<evidence type="ECO:0000313" key="1">
    <source>
        <dbReference type="EMBL" id="CAA2617122.1"/>
    </source>
</evidence>